<feature type="binding site" evidence="9">
    <location>
        <position position="40"/>
    </location>
    <ligand>
        <name>Mg(2+)</name>
        <dbReference type="ChEBI" id="CHEBI:18420"/>
    </ligand>
</feature>
<comment type="caution">
    <text evidence="10">The sequence shown here is derived from an EMBL/GenBank/DDBJ whole genome shotgun (WGS) entry which is preliminary data.</text>
</comment>
<feature type="binding site" evidence="9">
    <location>
        <begin position="158"/>
        <end position="163"/>
    </location>
    <ligand>
        <name>sn-glycerol 1-phosphate</name>
        <dbReference type="ChEBI" id="CHEBI:57685"/>
    </ligand>
</feature>
<evidence type="ECO:0000313" key="11">
    <source>
        <dbReference type="Proteomes" id="UP001596410"/>
    </source>
</evidence>
<dbReference type="SUPFAM" id="SSF51395">
    <property type="entry name" value="FMN-linked oxidoreductases"/>
    <property type="match status" value="1"/>
</dbReference>
<keyword evidence="5 9" id="KW-0443">Lipid metabolism</keyword>
<comment type="cofactor">
    <cofactor evidence="9">
        <name>Mg(2+)</name>
        <dbReference type="ChEBI" id="CHEBI:18420"/>
    </cofactor>
</comment>
<evidence type="ECO:0000256" key="3">
    <source>
        <dbReference type="ARBA" id="ARBA00022723"/>
    </source>
</evidence>
<comment type="pathway">
    <text evidence="9">Membrane lipid metabolism; glycerophospholipid metabolism.</text>
</comment>
<evidence type="ECO:0000256" key="6">
    <source>
        <dbReference type="ARBA" id="ARBA00023209"/>
    </source>
</evidence>
<keyword evidence="7 9" id="KW-1208">Phospholipid metabolism</keyword>
<dbReference type="GO" id="GO:0016740">
    <property type="term" value="F:transferase activity"/>
    <property type="evidence" value="ECO:0007669"/>
    <property type="project" value="UniProtKB-KW"/>
</dbReference>
<dbReference type="Proteomes" id="UP001596410">
    <property type="component" value="Unassembled WGS sequence"/>
</dbReference>
<gene>
    <name evidence="9" type="primary">pcrB</name>
    <name evidence="10" type="ORF">ACFQIC_11670</name>
</gene>
<feature type="binding site" evidence="9">
    <location>
        <position position="12"/>
    </location>
    <ligand>
        <name>sn-glycerol 1-phosphate</name>
        <dbReference type="ChEBI" id="CHEBI:57685"/>
    </ligand>
</feature>
<keyword evidence="1 9" id="KW-0444">Lipid biosynthesis</keyword>
<dbReference type="NCBIfam" id="TIGR01768">
    <property type="entry name" value="GGGP-family"/>
    <property type="match status" value="1"/>
</dbReference>
<proteinExistence type="inferred from homology"/>
<comment type="function">
    <text evidence="9">Prenyltransferase that catalyzes in vivo the transfer of the heptaprenyl moiety of heptaprenyl pyrophosphate (HepPP; 35 carbon atoms) to the C3 hydroxyl of sn-glycerol-1-phosphate (G1P), producing heptaprenylglyceryl phosphate (HepGP). This reaction is an ether-bond-formation step in the biosynthesis of archaea-type G1P-based membrane lipids found in Bacillales.</text>
</comment>
<keyword evidence="6 9" id="KW-0594">Phospholipid biosynthesis</keyword>
<evidence type="ECO:0000256" key="4">
    <source>
        <dbReference type="ARBA" id="ARBA00022842"/>
    </source>
</evidence>
<sequence>MLNVKNWNHVFKLDPNKPLQEECLTALCESGTDALIIGGTDGVTFDNVFDLLERVQAFNIPCILEVSTMEAIMPGFDSYFIPIVFNSMNKRYIVDIQHQAVKEYGDWINWDQMVVEGYCVLNEQAKVFEAAQCQLPSKEDVVAYAKMAEHMFHLPIFYLEYSGTWGEPELVREVAKQLDQTTLFYGGGIESIEQANLMKKYADVIVVGNIIYKDLQAALRTVEACM</sequence>
<feature type="binding site" evidence="9">
    <location>
        <position position="188"/>
    </location>
    <ligand>
        <name>sn-glycerol 1-phosphate</name>
        <dbReference type="ChEBI" id="CHEBI:57685"/>
    </ligand>
</feature>
<accession>A0ABW2ENQ9</accession>
<organism evidence="10 11">
    <name type="scientific">Halobacillus seohaensis</name>
    <dbReference type="NCBI Taxonomy" id="447421"/>
    <lineage>
        <taxon>Bacteria</taxon>
        <taxon>Bacillati</taxon>
        <taxon>Bacillota</taxon>
        <taxon>Bacilli</taxon>
        <taxon>Bacillales</taxon>
        <taxon>Bacillaceae</taxon>
        <taxon>Halobacillus</taxon>
    </lineage>
</organism>
<dbReference type="EMBL" id="JBHSZV010000029">
    <property type="protein sequence ID" value="MFC7062516.1"/>
    <property type="molecule type" value="Genomic_DNA"/>
</dbReference>
<dbReference type="Gene3D" id="3.20.20.390">
    <property type="entry name" value="FMN-linked oxidoreductases"/>
    <property type="match status" value="1"/>
</dbReference>
<evidence type="ECO:0000256" key="8">
    <source>
        <dbReference type="ARBA" id="ARBA00048318"/>
    </source>
</evidence>
<keyword evidence="2 9" id="KW-0808">Transferase</keyword>
<dbReference type="RefSeq" id="WP_204710440.1">
    <property type="nucleotide sequence ID" value="NZ_JBHSZV010000029.1"/>
</dbReference>
<dbReference type="PANTHER" id="PTHR40029:SF2">
    <property type="entry name" value="HEPTAPRENYLGLYCERYL PHOSPHATE SYNTHASE"/>
    <property type="match status" value="1"/>
</dbReference>
<keyword evidence="3 9" id="KW-0479">Metal-binding</keyword>
<dbReference type="NCBIfam" id="NF003199">
    <property type="entry name" value="PRK04169.1-3"/>
    <property type="match status" value="1"/>
</dbReference>
<dbReference type="EC" id="2.5.1.n9" evidence="9"/>
<feature type="binding site" evidence="9">
    <location>
        <position position="14"/>
    </location>
    <ligand>
        <name>Mg(2+)</name>
        <dbReference type="ChEBI" id="CHEBI:18420"/>
    </ligand>
</feature>
<protein>
    <recommendedName>
        <fullName evidence="9">Heptaprenylglyceryl phosphate synthase</fullName>
        <shortName evidence="9">HepGP synthase</shortName>
        <ecNumber evidence="9">2.5.1.n9</ecNumber>
    </recommendedName>
    <alternativeName>
        <fullName evidence="9">Glycerol-1-phosphate heptaprenyltransferase</fullName>
    </alternativeName>
</protein>
<comment type="similarity">
    <text evidence="9">Belongs to the GGGP/HepGP synthase family. Group I subfamily.</text>
</comment>
<evidence type="ECO:0000256" key="2">
    <source>
        <dbReference type="ARBA" id="ARBA00022679"/>
    </source>
</evidence>
<keyword evidence="4 9" id="KW-0460">Magnesium</keyword>
<comment type="caution">
    <text evidence="9">Lacks conserved residue(s) required for the propagation of feature annotation.</text>
</comment>
<comment type="subunit">
    <text evidence="9">Homodimer.</text>
</comment>
<dbReference type="InterPro" id="IPR039074">
    <property type="entry name" value="GGGP/HepGP_synthase_I"/>
</dbReference>
<name>A0ABW2ENQ9_9BACI</name>
<dbReference type="InterPro" id="IPR008205">
    <property type="entry name" value="GGGP_HepGP_synthase"/>
</dbReference>
<dbReference type="PANTHER" id="PTHR40029">
    <property type="match status" value="1"/>
</dbReference>
<feature type="binding site" evidence="9">
    <location>
        <begin position="208"/>
        <end position="209"/>
    </location>
    <ligand>
        <name>sn-glycerol 1-phosphate</name>
        <dbReference type="ChEBI" id="CHEBI:57685"/>
    </ligand>
</feature>
<evidence type="ECO:0000256" key="7">
    <source>
        <dbReference type="ARBA" id="ARBA00023264"/>
    </source>
</evidence>
<comment type="catalytic activity">
    <reaction evidence="8 9">
        <text>sn-glycerol 1-phosphate + all-trans-heptaprenyl diphosphate = 3-heptaprenyl-sn-glycero-1-phosphate + diphosphate</text>
        <dbReference type="Rhea" id="RHEA:33495"/>
        <dbReference type="ChEBI" id="CHEBI:33019"/>
        <dbReference type="ChEBI" id="CHEBI:57685"/>
        <dbReference type="ChEBI" id="CHEBI:58206"/>
        <dbReference type="ChEBI" id="CHEBI:64781"/>
        <dbReference type="EC" id="2.5.1.n9"/>
    </reaction>
</comment>
<dbReference type="HAMAP" id="MF_00112">
    <property type="entry name" value="GGGP_HepGP_synthase"/>
    <property type="match status" value="1"/>
</dbReference>
<dbReference type="NCBIfam" id="NF003197">
    <property type="entry name" value="PRK04169.1-1"/>
    <property type="match status" value="1"/>
</dbReference>
<evidence type="ECO:0000256" key="9">
    <source>
        <dbReference type="HAMAP-Rule" id="MF_00112"/>
    </source>
</evidence>
<keyword evidence="11" id="KW-1185">Reference proteome</keyword>
<dbReference type="CDD" id="cd02812">
    <property type="entry name" value="PcrB_like"/>
    <property type="match status" value="1"/>
</dbReference>
<dbReference type="Pfam" id="PF01884">
    <property type="entry name" value="PcrB"/>
    <property type="match status" value="1"/>
</dbReference>
<reference evidence="11" key="1">
    <citation type="journal article" date="2019" name="Int. J. Syst. Evol. Microbiol.">
        <title>The Global Catalogue of Microorganisms (GCM) 10K type strain sequencing project: providing services to taxonomists for standard genome sequencing and annotation.</title>
        <authorList>
            <consortium name="The Broad Institute Genomics Platform"/>
            <consortium name="The Broad Institute Genome Sequencing Center for Infectious Disease"/>
            <person name="Wu L."/>
            <person name="Ma J."/>
        </authorList>
    </citation>
    <scope>NUCLEOTIDE SEQUENCE [LARGE SCALE GENOMIC DNA]</scope>
    <source>
        <strain evidence="11">CGMCC 4.1621</strain>
    </source>
</reference>
<evidence type="ECO:0000256" key="1">
    <source>
        <dbReference type="ARBA" id="ARBA00022516"/>
    </source>
</evidence>
<dbReference type="InterPro" id="IPR038597">
    <property type="entry name" value="GGGP/HepGP_synthase_sf"/>
</dbReference>
<evidence type="ECO:0000313" key="10">
    <source>
        <dbReference type="EMBL" id="MFC7062516.1"/>
    </source>
</evidence>
<evidence type="ECO:0000256" key="5">
    <source>
        <dbReference type="ARBA" id="ARBA00023098"/>
    </source>
</evidence>